<keyword evidence="2" id="KW-0614">Plasmid</keyword>
<protein>
    <recommendedName>
        <fullName evidence="3">Replication protein</fullName>
    </recommendedName>
</protein>
<dbReference type="GO" id="GO:0003677">
    <property type="term" value="F:DNA binding"/>
    <property type="evidence" value="ECO:0007669"/>
    <property type="project" value="InterPro"/>
</dbReference>
<dbReference type="AlphaFoldDB" id="A0A0H5Q8U9"/>
<accession>A0A0H5Q8U9</accession>
<reference evidence="2" key="1">
    <citation type="submission" date="2015-06" db="EMBL/GenBank/DDBJ databases">
        <authorList>
            <person name="Joergensen T."/>
        </authorList>
    </citation>
    <scope>NUCLEOTIDE SEQUENCE</scope>
    <source>
        <plasmid evidence="2">pRGFK1766</plasmid>
    </source>
</reference>
<keyword evidence="1" id="KW-0235">DNA replication</keyword>
<evidence type="ECO:0008006" key="3">
    <source>
        <dbReference type="Google" id="ProtNLM"/>
    </source>
</evidence>
<dbReference type="GO" id="GO:0006260">
    <property type="term" value="P:DNA replication"/>
    <property type="evidence" value="ECO:0007669"/>
    <property type="project" value="UniProtKB-KW"/>
</dbReference>
<dbReference type="Pfam" id="PF01446">
    <property type="entry name" value="Rep_1"/>
    <property type="match status" value="1"/>
</dbReference>
<dbReference type="EMBL" id="LN854267">
    <property type="protein sequence ID" value="CRY97830.1"/>
    <property type="molecule type" value="Genomic_DNA"/>
</dbReference>
<evidence type="ECO:0000313" key="2">
    <source>
        <dbReference type="EMBL" id="CRY97830.1"/>
    </source>
</evidence>
<organism evidence="2">
    <name type="scientific">uncultured prokaryote</name>
    <dbReference type="NCBI Taxonomy" id="198431"/>
    <lineage>
        <taxon>unclassified sequences</taxon>
        <taxon>environmental samples</taxon>
    </lineage>
</organism>
<proteinExistence type="predicted"/>
<name>A0A0H5Q8U9_9ZZZZ</name>
<evidence type="ECO:0000256" key="1">
    <source>
        <dbReference type="ARBA" id="ARBA00022705"/>
    </source>
</evidence>
<sequence length="360" mass="42180">MGYSILHDYNIISSPNCQGDLRQLVDVDSSGRIRDWHGKKISNSLLAAAYDSVNPDKAARLRECSTMLSFRVYGDGSRKLDSINSCRVRLCPICSWRRSLKCYHNTRSIMDYLDLQGKYGYIFVTLTMRNCHSDDLDYHLRSIYRGWSRFTQLKRFKSAVCGWYRGIEVTHDTEEFISRERYGKNPRYYSNRGLYIADKNPNFDTYHPHIHCIFVVRKSYFNSRYYISQRDFADMWRQSLRLDYDPVVDVRKVKGDCARAVAEISKYAVKSVDYIIPDDWNLTVDTVRTLDSALAGKRLYAYGGCMRTVHKNLNLDDAEDCSDLAHLNPDEFADDVDYRIVNYFWHNGYRQYVSSDDYVI</sequence>
<dbReference type="InterPro" id="IPR000989">
    <property type="entry name" value="Rep"/>
</dbReference>
<reference evidence="2" key="2">
    <citation type="submission" date="2015-07" db="EMBL/GenBank/DDBJ databases">
        <title>Plasmids, circular viruses and viroids from rat gut.</title>
        <authorList>
            <person name="Jorgensen T.J."/>
            <person name="Hansen M.A."/>
            <person name="Xu Z."/>
            <person name="Tabak M.A."/>
            <person name="Sorensen S.J."/>
            <person name="Hansen L.H."/>
        </authorList>
    </citation>
    <scope>NUCLEOTIDE SEQUENCE</scope>
    <source>
        <plasmid evidence="2">pRGFK1766</plasmid>
    </source>
</reference>
<geneLocation type="plasmid" evidence="2">
    <name>pRGFK1766</name>
</geneLocation>